<dbReference type="EMBL" id="GL883149">
    <property type="protein sequence ID" value="EGG00237.1"/>
    <property type="molecule type" value="Genomic_DNA"/>
</dbReference>
<dbReference type="InParanoid" id="F4S513"/>
<dbReference type="KEGG" id="mlr:MELLADRAFT_67949"/>
<gene>
    <name evidence="2" type="ORF">MELLADRAFT_67949</name>
</gene>
<feature type="chain" id="PRO_5003321273" evidence="1">
    <location>
        <begin position="34"/>
        <end position="632"/>
    </location>
</feature>
<dbReference type="AlphaFoldDB" id="F4S513"/>
<protein>
    <submittedName>
        <fullName evidence="2">Uncharacterized protein</fullName>
    </submittedName>
</protein>
<dbReference type="RefSeq" id="XP_007416436.1">
    <property type="nucleotide sequence ID" value="XM_007416374.1"/>
</dbReference>
<dbReference type="HOGENOM" id="CLU_498816_0_0_1"/>
<dbReference type="VEuPathDB" id="FungiDB:MELLADRAFT_67949"/>
<dbReference type="Proteomes" id="UP000001072">
    <property type="component" value="Unassembled WGS sequence"/>
</dbReference>
<proteinExistence type="predicted"/>
<organism evidence="3">
    <name type="scientific">Melampsora larici-populina (strain 98AG31 / pathotype 3-4-7)</name>
    <name type="common">Poplar leaf rust fungus</name>
    <dbReference type="NCBI Taxonomy" id="747676"/>
    <lineage>
        <taxon>Eukaryota</taxon>
        <taxon>Fungi</taxon>
        <taxon>Dikarya</taxon>
        <taxon>Basidiomycota</taxon>
        <taxon>Pucciniomycotina</taxon>
        <taxon>Pucciniomycetes</taxon>
        <taxon>Pucciniales</taxon>
        <taxon>Melampsoraceae</taxon>
        <taxon>Melampsora</taxon>
    </lineage>
</organism>
<evidence type="ECO:0000313" key="3">
    <source>
        <dbReference type="Proteomes" id="UP000001072"/>
    </source>
</evidence>
<reference evidence="3" key="1">
    <citation type="journal article" date="2011" name="Proc. Natl. Acad. Sci. U.S.A.">
        <title>Obligate biotrophy features unraveled by the genomic analysis of rust fungi.</title>
        <authorList>
            <person name="Duplessis S."/>
            <person name="Cuomo C.A."/>
            <person name="Lin Y.-C."/>
            <person name="Aerts A."/>
            <person name="Tisserant E."/>
            <person name="Veneault-Fourrey C."/>
            <person name="Joly D.L."/>
            <person name="Hacquard S."/>
            <person name="Amselem J."/>
            <person name="Cantarel B.L."/>
            <person name="Chiu R."/>
            <person name="Coutinho P.M."/>
            <person name="Feau N."/>
            <person name="Field M."/>
            <person name="Frey P."/>
            <person name="Gelhaye E."/>
            <person name="Goldberg J."/>
            <person name="Grabherr M.G."/>
            <person name="Kodira C.D."/>
            <person name="Kohler A."/>
            <person name="Kuees U."/>
            <person name="Lindquist E.A."/>
            <person name="Lucas S.M."/>
            <person name="Mago R."/>
            <person name="Mauceli E."/>
            <person name="Morin E."/>
            <person name="Murat C."/>
            <person name="Pangilinan J.L."/>
            <person name="Park R."/>
            <person name="Pearson M."/>
            <person name="Quesneville H."/>
            <person name="Rouhier N."/>
            <person name="Sakthikumar S."/>
            <person name="Salamov A.A."/>
            <person name="Schmutz J."/>
            <person name="Selles B."/>
            <person name="Shapiro H."/>
            <person name="Tanguay P."/>
            <person name="Tuskan G.A."/>
            <person name="Henrissat B."/>
            <person name="Van de Peer Y."/>
            <person name="Rouze P."/>
            <person name="Ellis J.G."/>
            <person name="Dodds P.N."/>
            <person name="Schein J.E."/>
            <person name="Zhong S."/>
            <person name="Hamelin R.C."/>
            <person name="Grigoriev I.V."/>
            <person name="Szabo L.J."/>
            <person name="Martin F."/>
        </authorList>
    </citation>
    <scope>NUCLEOTIDE SEQUENCE [LARGE SCALE GENOMIC DNA]</scope>
    <source>
        <strain evidence="3">98AG31 / pathotype 3-4-7</strain>
    </source>
</reference>
<evidence type="ECO:0000256" key="1">
    <source>
        <dbReference type="SAM" id="SignalP"/>
    </source>
</evidence>
<feature type="signal peptide" evidence="1">
    <location>
        <begin position="1"/>
        <end position="33"/>
    </location>
</feature>
<name>F4S513_MELLP</name>
<evidence type="ECO:0000313" key="2">
    <source>
        <dbReference type="EMBL" id="EGG00237.1"/>
    </source>
</evidence>
<keyword evidence="1" id="KW-0732">Signal</keyword>
<accession>F4S513</accession>
<sequence>MTIYNQGNLGSWGPWSSLLVLFLKILSLKLCTGLHPESEIWGSPKCTSEYSSWMEVDYPPDYHPPEEVHSDSSDCVQVPRLNRSLHMHTSIPNSQFDDVPGEATPAHAESGLTQIEAADESKPRKRKKQIQNIVEDSDGDIFKTIYMEVPSSRHHNLQGGINKVPRPRIHSQSHWKVSRSPRTNNQLFLFQKIGILNANWSPTLCYKIFESFLEIYKALEFKCQYNPEAIKSATQAVKNASYGVVMVFLGLIRVCEAEGRRKDHLEYLLNDGWDYVENFFQNWKNVELEDLASKDHTKFRSQHASDPYFHLRYLKGIDNPNKVSFSLVYILALDWSQKRGTPGIPGGGISQHMQRLVDIYEADSNSFQGGLYGRMGIRNHTFWGAEQFSRQYWYAYGDTAKPPQDVLLLSSKAAQFHTPIGREMCQTVHIFFEDLINDLNQIYLAMNGHPHFNNLAPKVVQEMGIIAQAVSMAEYKVTVVVLGMIRILNKENFTDSQIEKLIMNAWNFLKKKFSEWRLLYFHPKYSPHLFNHDSVNLEYGIQADSPEALFLGLGGFKRKNYFPKRCIACLFHSWMDSVAQSKPGSQEYMENLTEIQGIPSGSIEKWNLSLRSQDHMYQLPHTTPHQATGGDT</sequence>
<keyword evidence="3" id="KW-1185">Reference proteome</keyword>
<dbReference type="GeneID" id="18930939"/>